<feature type="transmembrane region" description="Helical" evidence="6">
    <location>
        <begin position="407"/>
        <end position="425"/>
    </location>
</feature>
<protein>
    <submittedName>
        <fullName evidence="8">Unannotated protein</fullName>
    </submittedName>
</protein>
<organism evidence="8">
    <name type="scientific">freshwater metagenome</name>
    <dbReference type="NCBI Taxonomy" id="449393"/>
    <lineage>
        <taxon>unclassified sequences</taxon>
        <taxon>metagenomes</taxon>
        <taxon>ecological metagenomes</taxon>
    </lineage>
</organism>
<dbReference type="EMBL" id="CAEZUO010000072">
    <property type="protein sequence ID" value="CAB4612426.1"/>
    <property type="molecule type" value="Genomic_DNA"/>
</dbReference>
<evidence type="ECO:0000256" key="4">
    <source>
        <dbReference type="ARBA" id="ARBA00022989"/>
    </source>
</evidence>
<feature type="transmembrane region" description="Helical" evidence="6">
    <location>
        <begin position="12"/>
        <end position="35"/>
    </location>
</feature>
<reference evidence="8" key="1">
    <citation type="submission" date="2020-05" db="EMBL/GenBank/DDBJ databases">
        <authorList>
            <person name="Chiriac C."/>
            <person name="Salcher M."/>
            <person name="Ghai R."/>
            <person name="Kavagutti S V."/>
        </authorList>
    </citation>
    <scope>NUCLEOTIDE SEQUENCE</scope>
</reference>
<comment type="subcellular location">
    <subcellularLocation>
        <location evidence="1">Membrane</location>
        <topology evidence="1">Multi-pass membrane protein</topology>
    </subcellularLocation>
</comment>
<keyword evidence="4 6" id="KW-1133">Transmembrane helix</keyword>
<dbReference type="PANTHER" id="PTHR42718">
    <property type="entry name" value="MAJOR FACILITATOR SUPERFAMILY MULTIDRUG TRANSPORTER MFSC"/>
    <property type="match status" value="1"/>
</dbReference>
<feature type="transmembrane region" description="Helical" evidence="6">
    <location>
        <begin position="241"/>
        <end position="258"/>
    </location>
</feature>
<dbReference type="AlphaFoldDB" id="A0A6J6HHG9"/>
<feature type="transmembrane region" description="Helical" evidence="6">
    <location>
        <begin position="86"/>
        <end position="104"/>
    </location>
</feature>
<dbReference type="PROSITE" id="PS50850">
    <property type="entry name" value="MFS"/>
    <property type="match status" value="1"/>
</dbReference>
<feature type="transmembrane region" description="Helical" evidence="6">
    <location>
        <begin position="55"/>
        <end position="74"/>
    </location>
</feature>
<evidence type="ECO:0000259" key="7">
    <source>
        <dbReference type="PROSITE" id="PS50850"/>
    </source>
</evidence>
<accession>A0A6J6HHG9</accession>
<name>A0A6J6HHG9_9ZZZZ</name>
<dbReference type="GO" id="GO:0016020">
    <property type="term" value="C:membrane"/>
    <property type="evidence" value="ECO:0007669"/>
    <property type="project" value="UniProtKB-SubCell"/>
</dbReference>
<proteinExistence type="predicted"/>
<dbReference type="Pfam" id="PF07690">
    <property type="entry name" value="MFS_1"/>
    <property type="match status" value="1"/>
</dbReference>
<gene>
    <name evidence="8" type="ORF">UFOPK1827_01369</name>
</gene>
<dbReference type="InterPro" id="IPR020846">
    <property type="entry name" value="MFS_dom"/>
</dbReference>
<dbReference type="SUPFAM" id="SSF103473">
    <property type="entry name" value="MFS general substrate transporter"/>
    <property type="match status" value="1"/>
</dbReference>
<keyword evidence="3 6" id="KW-0812">Transmembrane</keyword>
<dbReference type="InterPro" id="IPR011701">
    <property type="entry name" value="MFS"/>
</dbReference>
<feature type="transmembrane region" description="Helical" evidence="6">
    <location>
        <begin position="364"/>
        <end position="386"/>
    </location>
</feature>
<dbReference type="Gene3D" id="1.20.1250.20">
    <property type="entry name" value="MFS general substrate transporter like domains"/>
    <property type="match status" value="1"/>
</dbReference>
<feature type="transmembrane region" description="Helical" evidence="6">
    <location>
        <begin position="279"/>
        <end position="299"/>
    </location>
</feature>
<feature type="transmembrane region" description="Helical" evidence="6">
    <location>
        <begin position="173"/>
        <end position="195"/>
    </location>
</feature>
<evidence type="ECO:0000256" key="1">
    <source>
        <dbReference type="ARBA" id="ARBA00004141"/>
    </source>
</evidence>
<feature type="transmembrane region" description="Helical" evidence="6">
    <location>
        <begin position="340"/>
        <end position="358"/>
    </location>
</feature>
<evidence type="ECO:0000313" key="8">
    <source>
        <dbReference type="EMBL" id="CAB4612426.1"/>
    </source>
</evidence>
<feature type="domain" description="Major facilitator superfamily (MFS) profile" evidence="7">
    <location>
        <begin position="15"/>
        <end position="471"/>
    </location>
</feature>
<dbReference type="GO" id="GO:0022857">
    <property type="term" value="F:transmembrane transporter activity"/>
    <property type="evidence" value="ECO:0007669"/>
    <property type="project" value="InterPro"/>
</dbReference>
<feature type="transmembrane region" description="Helical" evidence="6">
    <location>
        <begin position="145"/>
        <end position="167"/>
    </location>
</feature>
<feature type="transmembrane region" description="Helical" evidence="6">
    <location>
        <begin position="110"/>
        <end position="133"/>
    </location>
</feature>
<evidence type="ECO:0000256" key="2">
    <source>
        <dbReference type="ARBA" id="ARBA00022448"/>
    </source>
</evidence>
<dbReference type="PANTHER" id="PTHR42718:SF9">
    <property type="entry name" value="MAJOR FACILITATOR SUPERFAMILY MULTIDRUG TRANSPORTER MFSC"/>
    <property type="match status" value="1"/>
</dbReference>
<evidence type="ECO:0000256" key="3">
    <source>
        <dbReference type="ARBA" id="ARBA00022692"/>
    </source>
</evidence>
<evidence type="ECO:0000256" key="5">
    <source>
        <dbReference type="ARBA" id="ARBA00023136"/>
    </source>
</evidence>
<keyword evidence="5 6" id="KW-0472">Membrane</keyword>
<feature type="transmembrane region" description="Helical" evidence="6">
    <location>
        <begin position="311"/>
        <end position="328"/>
    </location>
</feature>
<dbReference type="InterPro" id="IPR036259">
    <property type="entry name" value="MFS_trans_sf"/>
</dbReference>
<sequence length="481" mass="50182">MSVTSKQIAGSRASASVHLTTATAFLAIAAGLISYSSLEFMLVEIQRDFSMSPDATIVVAQIAAGASLFAVFLAGVLADRLGERRVLSWASAVFCFGAVIVGLSPHKSTLIIGLAFGGVGSIVMAIVGLSVLNKTFPENAQRARAFGLFAVIAPVVSIVVPLLSSAIIPRSSWRFVTILWVLVGLGTLSLVRRTLPKGTGSSVRSELVTPALAGIALSGVALAFSFFSISPKHAHHFPHGLISAGVAALAAIVLIIVMRRVATPTLDIRTLRRRGSFPILGALFLVNGVNLFFFTYLFLQFRYHQTLIETAVLLILPQAVAGVAAVWGGRLSARVGSAKVAAFAFFSAAALSLGALLIGAEASVWAPVIFLTIAAIPIAASVGPLTHAFMELAPEDGGGSASSLRNAVVNLGIAIAGLITGTIIFNDLDRDTAQNLAAYQQQADAFHLAGIFCFASYLGAALLVVLYARRRGVSVIHASPH</sequence>
<feature type="transmembrane region" description="Helical" evidence="6">
    <location>
        <begin position="445"/>
        <end position="468"/>
    </location>
</feature>
<feature type="transmembrane region" description="Helical" evidence="6">
    <location>
        <begin position="207"/>
        <end position="229"/>
    </location>
</feature>
<dbReference type="Gene3D" id="1.20.1720.10">
    <property type="entry name" value="Multidrug resistance protein D"/>
    <property type="match status" value="1"/>
</dbReference>
<keyword evidence="2" id="KW-0813">Transport</keyword>
<evidence type="ECO:0000256" key="6">
    <source>
        <dbReference type="SAM" id="Phobius"/>
    </source>
</evidence>